<keyword evidence="1" id="KW-0812">Transmembrane</keyword>
<name>A0AAN6V7J8_9PEZI</name>
<dbReference type="GeneID" id="87816399"/>
<accession>A0AAN6V7J8</accession>
<proteinExistence type="predicted"/>
<evidence type="ECO:0000313" key="2">
    <source>
        <dbReference type="EMBL" id="KAK4146245.1"/>
    </source>
</evidence>
<dbReference type="Proteomes" id="UP001302676">
    <property type="component" value="Unassembled WGS sequence"/>
</dbReference>
<sequence length="85" mass="8479">MSLKYALATLPAAQICRTDLAAISAIASIAAIASVASIASIAGIALCRPVGPSLLLTLPSGFLGLVHYGRGPGVKAFEGCINQAL</sequence>
<reference evidence="2" key="2">
    <citation type="submission" date="2023-05" db="EMBL/GenBank/DDBJ databases">
        <authorList>
            <consortium name="Lawrence Berkeley National Laboratory"/>
            <person name="Steindorff A."/>
            <person name="Hensen N."/>
            <person name="Bonometti L."/>
            <person name="Westerberg I."/>
            <person name="Brannstrom I.O."/>
            <person name="Guillou S."/>
            <person name="Cros-Aarteil S."/>
            <person name="Calhoun S."/>
            <person name="Haridas S."/>
            <person name="Kuo A."/>
            <person name="Mondo S."/>
            <person name="Pangilinan J."/>
            <person name="Riley R."/>
            <person name="Labutti K."/>
            <person name="Andreopoulos B."/>
            <person name="Lipzen A."/>
            <person name="Chen C."/>
            <person name="Yanf M."/>
            <person name="Daum C."/>
            <person name="Ng V."/>
            <person name="Clum A."/>
            <person name="Ohm R."/>
            <person name="Martin F."/>
            <person name="Silar P."/>
            <person name="Natvig D."/>
            <person name="Lalanne C."/>
            <person name="Gautier V."/>
            <person name="Ament-Velasquez S.L."/>
            <person name="Kruys A."/>
            <person name="Hutchinson M.I."/>
            <person name="Powell A.J."/>
            <person name="Barry K."/>
            <person name="Miller A.N."/>
            <person name="Grigoriev I.V."/>
            <person name="Debuchy R."/>
            <person name="Gladieux P."/>
            <person name="Thoren M.H."/>
            <person name="Johannesson H."/>
        </authorList>
    </citation>
    <scope>NUCLEOTIDE SEQUENCE</scope>
    <source>
        <strain evidence="2">CBS 141.50</strain>
    </source>
</reference>
<dbReference type="RefSeq" id="XP_062639616.1">
    <property type="nucleotide sequence ID" value="XM_062779786.1"/>
</dbReference>
<keyword evidence="1" id="KW-0472">Membrane</keyword>
<evidence type="ECO:0000256" key="1">
    <source>
        <dbReference type="SAM" id="Phobius"/>
    </source>
</evidence>
<dbReference type="AlphaFoldDB" id="A0AAN6V7J8"/>
<comment type="caution">
    <text evidence="2">The sequence shown here is derived from an EMBL/GenBank/DDBJ whole genome shotgun (WGS) entry which is preliminary data.</text>
</comment>
<organism evidence="2 3">
    <name type="scientific">Dichotomopilus funicola</name>
    <dbReference type="NCBI Taxonomy" id="1934379"/>
    <lineage>
        <taxon>Eukaryota</taxon>
        <taxon>Fungi</taxon>
        <taxon>Dikarya</taxon>
        <taxon>Ascomycota</taxon>
        <taxon>Pezizomycotina</taxon>
        <taxon>Sordariomycetes</taxon>
        <taxon>Sordariomycetidae</taxon>
        <taxon>Sordariales</taxon>
        <taxon>Chaetomiaceae</taxon>
        <taxon>Dichotomopilus</taxon>
    </lineage>
</organism>
<keyword evidence="1" id="KW-1133">Transmembrane helix</keyword>
<reference evidence="2" key="1">
    <citation type="journal article" date="2023" name="Mol. Phylogenet. Evol.">
        <title>Genome-scale phylogeny and comparative genomics of the fungal order Sordariales.</title>
        <authorList>
            <person name="Hensen N."/>
            <person name="Bonometti L."/>
            <person name="Westerberg I."/>
            <person name="Brannstrom I.O."/>
            <person name="Guillou S."/>
            <person name="Cros-Aarteil S."/>
            <person name="Calhoun S."/>
            <person name="Haridas S."/>
            <person name="Kuo A."/>
            <person name="Mondo S."/>
            <person name="Pangilinan J."/>
            <person name="Riley R."/>
            <person name="LaButti K."/>
            <person name="Andreopoulos B."/>
            <person name="Lipzen A."/>
            <person name="Chen C."/>
            <person name="Yan M."/>
            <person name="Daum C."/>
            <person name="Ng V."/>
            <person name="Clum A."/>
            <person name="Steindorff A."/>
            <person name="Ohm R.A."/>
            <person name="Martin F."/>
            <person name="Silar P."/>
            <person name="Natvig D.O."/>
            <person name="Lalanne C."/>
            <person name="Gautier V."/>
            <person name="Ament-Velasquez S.L."/>
            <person name="Kruys A."/>
            <person name="Hutchinson M.I."/>
            <person name="Powell A.J."/>
            <person name="Barry K."/>
            <person name="Miller A.N."/>
            <person name="Grigoriev I.V."/>
            <person name="Debuchy R."/>
            <person name="Gladieux P."/>
            <person name="Hiltunen Thoren M."/>
            <person name="Johannesson H."/>
        </authorList>
    </citation>
    <scope>NUCLEOTIDE SEQUENCE</scope>
    <source>
        <strain evidence="2">CBS 141.50</strain>
    </source>
</reference>
<feature type="transmembrane region" description="Helical" evidence="1">
    <location>
        <begin position="20"/>
        <end position="46"/>
    </location>
</feature>
<evidence type="ECO:0000313" key="3">
    <source>
        <dbReference type="Proteomes" id="UP001302676"/>
    </source>
</evidence>
<keyword evidence="3" id="KW-1185">Reference proteome</keyword>
<dbReference type="EMBL" id="MU853563">
    <property type="protein sequence ID" value="KAK4146245.1"/>
    <property type="molecule type" value="Genomic_DNA"/>
</dbReference>
<gene>
    <name evidence="2" type="ORF">C8A04DRAFT_26063</name>
</gene>
<protein>
    <submittedName>
        <fullName evidence="2">Uncharacterized protein</fullName>
    </submittedName>
</protein>